<proteinExistence type="predicted"/>
<reference evidence="1 2" key="1">
    <citation type="submission" date="2020-01" db="EMBL/GenBank/DDBJ databases">
        <title>Genome sequence of Desulfovibrio aerotolerans DSM 16695(T).</title>
        <authorList>
            <person name="Karnachuk O."/>
            <person name="Avakyan M."/>
            <person name="Mardanov A."/>
            <person name="Kadnikov V."/>
            <person name="Ravin N."/>
        </authorList>
    </citation>
    <scope>NUCLEOTIDE SEQUENCE [LARGE SCALE GENOMIC DNA]</scope>
    <source>
        <strain evidence="1 2">DSM 16695</strain>
    </source>
</reference>
<evidence type="ECO:0000313" key="1">
    <source>
        <dbReference type="EMBL" id="MYL81721.1"/>
    </source>
</evidence>
<evidence type="ECO:0000313" key="2">
    <source>
        <dbReference type="Proteomes" id="UP000482487"/>
    </source>
</evidence>
<sequence length="55" mass="6160">MADERQERLKNALNAYTKKTTASPKAAREALILEGIYTASGELNKNYTTTKAEKR</sequence>
<name>A0A7C9IJ11_9BACT</name>
<dbReference type="Proteomes" id="UP000482487">
    <property type="component" value="Unassembled WGS sequence"/>
</dbReference>
<keyword evidence="2" id="KW-1185">Reference proteome</keyword>
<dbReference type="RefSeq" id="WP_160957927.1">
    <property type="nucleotide sequence ID" value="NZ_WVUD01000001.1"/>
</dbReference>
<accession>A0A7C9IJ11</accession>
<dbReference type="AlphaFoldDB" id="A0A7C9IJ11"/>
<dbReference type="EMBL" id="WVUD01000001">
    <property type="protein sequence ID" value="MYL81721.1"/>
    <property type="molecule type" value="Genomic_DNA"/>
</dbReference>
<gene>
    <name evidence="1" type="ORF">GTA51_01020</name>
</gene>
<protein>
    <submittedName>
        <fullName evidence="1">Uncharacterized protein</fullName>
    </submittedName>
</protein>
<comment type="caution">
    <text evidence="1">The sequence shown here is derived from an EMBL/GenBank/DDBJ whole genome shotgun (WGS) entry which is preliminary data.</text>
</comment>
<organism evidence="1 2">
    <name type="scientific">Solidesulfovibrio aerotolerans</name>
    <dbReference type="NCBI Taxonomy" id="295255"/>
    <lineage>
        <taxon>Bacteria</taxon>
        <taxon>Pseudomonadati</taxon>
        <taxon>Thermodesulfobacteriota</taxon>
        <taxon>Desulfovibrionia</taxon>
        <taxon>Desulfovibrionales</taxon>
        <taxon>Desulfovibrionaceae</taxon>
        <taxon>Solidesulfovibrio</taxon>
    </lineage>
</organism>